<dbReference type="EMBL" id="PJQY01002418">
    <property type="protein sequence ID" value="PQP93885.1"/>
    <property type="molecule type" value="Genomic_DNA"/>
</dbReference>
<reference evidence="2 3" key="1">
    <citation type="submission" date="2018-02" db="EMBL/GenBank/DDBJ databases">
        <title>Draft genome of wild Prunus yedoensis var. nudiflora.</title>
        <authorList>
            <person name="Baek S."/>
            <person name="Kim J.-H."/>
            <person name="Choi K."/>
            <person name="Kim G.-B."/>
            <person name="Cho A."/>
            <person name="Jang H."/>
            <person name="Shin C.-H."/>
            <person name="Yu H.-J."/>
            <person name="Mun J.-H."/>
        </authorList>
    </citation>
    <scope>NUCLEOTIDE SEQUENCE [LARGE SCALE GENOMIC DNA]</scope>
    <source>
        <strain evidence="3">cv. Jeju island</strain>
        <tissue evidence="2">Leaf</tissue>
    </source>
</reference>
<sequence>MARKLLDPNYYISPSVKDVTQDVPSTSAPAEKKDITDIDDDIRQELEKLRAENKNLRIENAKLGQLNPNRAAHAKAAFFKAEYEKIASGHISVETTQATTKTASYAIYVSHQ</sequence>
<name>A0A314YWV3_PRUYE</name>
<evidence type="ECO:0000313" key="3">
    <source>
        <dbReference type="Proteomes" id="UP000250321"/>
    </source>
</evidence>
<keyword evidence="1" id="KW-0175">Coiled coil</keyword>
<organism evidence="2 3">
    <name type="scientific">Prunus yedoensis var. nudiflora</name>
    <dbReference type="NCBI Taxonomy" id="2094558"/>
    <lineage>
        <taxon>Eukaryota</taxon>
        <taxon>Viridiplantae</taxon>
        <taxon>Streptophyta</taxon>
        <taxon>Embryophyta</taxon>
        <taxon>Tracheophyta</taxon>
        <taxon>Spermatophyta</taxon>
        <taxon>Magnoliopsida</taxon>
        <taxon>eudicotyledons</taxon>
        <taxon>Gunneridae</taxon>
        <taxon>Pentapetalae</taxon>
        <taxon>rosids</taxon>
        <taxon>fabids</taxon>
        <taxon>Rosales</taxon>
        <taxon>Rosaceae</taxon>
        <taxon>Amygdaloideae</taxon>
        <taxon>Amygdaleae</taxon>
        <taxon>Prunus</taxon>
    </lineage>
</organism>
<keyword evidence="3" id="KW-1185">Reference proteome</keyword>
<gene>
    <name evidence="2" type="ORF">Pyn_32785</name>
</gene>
<feature type="coiled-coil region" evidence="1">
    <location>
        <begin position="32"/>
        <end position="66"/>
    </location>
</feature>
<dbReference type="AlphaFoldDB" id="A0A314YWV3"/>
<evidence type="ECO:0000313" key="2">
    <source>
        <dbReference type="EMBL" id="PQP93885.1"/>
    </source>
</evidence>
<evidence type="ECO:0000256" key="1">
    <source>
        <dbReference type="SAM" id="Coils"/>
    </source>
</evidence>
<accession>A0A314YWV3</accession>
<comment type="caution">
    <text evidence="2">The sequence shown here is derived from an EMBL/GenBank/DDBJ whole genome shotgun (WGS) entry which is preliminary data.</text>
</comment>
<protein>
    <submittedName>
        <fullName evidence="2">Uncharacterized protein</fullName>
    </submittedName>
</protein>
<dbReference type="Proteomes" id="UP000250321">
    <property type="component" value="Unassembled WGS sequence"/>
</dbReference>
<proteinExistence type="predicted"/>